<sequence length="200" mass="23110">MERKEEQQDLIERALAGSSAAYAELYNQTAGELYKIIRLLVGNAEDAQDVMQETYLQVHRNLRQFDRSRAFRPWLTGIALRQVKACRRKSWMQVRKIGRAAQYGRETQEADFSGQSAERLDRGEWIERIGRLPYKLRQIVVLRYLNDYAQEEIAEMLGIPTGTVKSRIHAALGRLRKSEPMRLQQSKSEPAEERSLKTGG</sequence>
<evidence type="ECO:0000313" key="9">
    <source>
        <dbReference type="Proteomes" id="UP000800303"/>
    </source>
</evidence>
<dbReference type="InterPro" id="IPR014284">
    <property type="entry name" value="RNA_pol_sigma-70_dom"/>
</dbReference>
<evidence type="ECO:0000256" key="3">
    <source>
        <dbReference type="ARBA" id="ARBA00023082"/>
    </source>
</evidence>
<name>A0ABX0F772_9BACL</name>
<dbReference type="Pfam" id="PF08281">
    <property type="entry name" value="Sigma70_r4_2"/>
    <property type="match status" value="1"/>
</dbReference>
<accession>A0ABX0F772</accession>
<dbReference type="Gene3D" id="1.10.10.10">
    <property type="entry name" value="Winged helix-like DNA-binding domain superfamily/Winged helix DNA-binding domain"/>
    <property type="match status" value="1"/>
</dbReference>
<evidence type="ECO:0000259" key="6">
    <source>
        <dbReference type="Pfam" id="PF04542"/>
    </source>
</evidence>
<keyword evidence="2" id="KW-0805">Transcription regulation</keyword>
<dbReference type="SUPFAM" id="SSF88946">
    <property type="entry name" value="Sigma2 domain of RNA polymerase sigma factors"/>
    <property type="match status" value="1"/>
</dbReference>
<comment type="caution">
    <text evidence="8">The sequence shown here is derived from an EMBL/GenBank/DDBJ whole genome shotgun (WGS) entry which is preliminary data.</text>
</comment>
<feature type="domain" description="RNA polymerase sigma factor 70 region 4 type 2" evidence="7">
    <location>
        <begin position="125"/>
        <end position="175"/>
    </location>
</feature>
<feature type="region of interest" description="Disordered" evidence="5">
    <location>
        <begin position="178"/>
        <end position="200"/>
    </location>
</feature>
<evidence type="ECO:0000256" key="4">
    <source>
        <dbReference type="ARBA" id="ARBA00023163"/>
    </source>
</evidence>
<dbReference type="InterPro" id="IPR039425">
    <property type="entry name" value="RNA_pol_sigma-70-like"/>
</dbReference>
<keyword evidence="3" id="KW-0731">Sigma factor</keyword>
<comment type="similarity">
    <text evidence="1">Belongs to the sigma-70 factor family. ECF subfamily.</text>
</comment>
<dbReference type="SUPFAM" id="SSF88659">
    <property type="entry name" value="Sigma3 and sigma4 domains of RNA polymerase sigma factors"/>
    <property type="match status" value="1"/>
</dbReference>
<evidence type="ECO:0000256" key="5">
    <source>
        <dbReference type="SAM" id="MobiDB-lite"/>
    </source>
</evidence>
<evidence type="ECO:0000256" key="1">
    <source>
        <dbReference type="ARBA" id="ARBA00010641"/>
    </source>
</evidence>
<dbReference type="InterPro" id="IPR013325">
    <property type="entry name" value="RNA_pol_sigma_r2"/>
</dbReference>
<gene>
    <name evidence="8" type="ORF">GYN08_15900</name>
</gene>
<dbReference type="InterPro" id="IPR013324">
    <property type="entry name" value="RNA_pol_sigma_r3/r4-like"/>
</dbReference>
<dbReference type="Pfam" id="PF04542">
    <property type="entry name" value="Sigma70_r2"/>
    <property type="match status" value="1"/>
</dbReference>
<reference evidence="8 9" key="1">
    <citation type="submission" date="2020-01" db="EMBL/GenBank/DDBJ databases">
        <title>Polyphasic characterisation and genomic insights into a novel alkali tolerant bacterium VR-M41.</title>
        <authorList>
            <person name="Vemuluri V.R."/>
        </authorList>
    </citation>
    <scope>NUCLEOTIDE SEQUENCE [LARGE SCALE GENOMIC DNA]</scope>
    <source>
        <strain evidence="8 9">VR-M41</strain>
    </source>
</reference>
<organism evidence="8 9">
    <name type="scientific">Saccharibacillus alkalitolerans</name>
    <dbReference type="NCBI Taxonomy" id="2705290"/>
    <lineage>
        <taxon>Bacteria</taxon>
        <taxon>Bacillati</taxon>
        <taxon>Bacillota</taxon>
        <taxon>Bacilli</taxon>
        <taxon>Bacillales</taxon>
        <taxon>Paenibacillaceae</taxon>
        <taxon>Saccharibacillus</taxon>
    </lineage>
</organism>
<protein>
    <submittedName>
        <fullName evidence="8">Sigma-70 family RNA polymerase sigma factor</fullName>
    </submittedName>
</protein>
<dbReference type="EMBL" id="JAAFGS010000005">
    <property type="protein sequence ID" value="NGZ76807.1"/>
    <property type="molecule type" value="Genomic_DNA"/>
</dbReference>
<dbReference type="PANTHER" id="PTHR43133">
    <property type="entry name" value="RNA POLYMERASE ECF-TYPE SIGMA FACTO"/>
    <property type="match status" value="1"/>
</dbReference>
<dbReference type="RefSeq" id="WP_166276004.1">
    <property type="nucleotide sequence ID" value="NZ_JAAFGS010000005.1"/>
</dbReference>
<proteinExistence type="inferred from homology"/>
<dbReference type="CDD" id="cd06171">
    <property type="entry name" value="Sigma70_r4"/>
    <property type="match status" value="1"/>
</dbReference>
<evidence type="ECO:0000256" key="2">
    <source>
        <dbReference type="ARBA" id="ARBA00023015"/>
    </source>
</evidence>
<dbReference type="PANTHER" id="PTHR43133:SF60">
    <property type="entry name" value="RNA POLYMERASE SIGMA FACTOR SIGV"/>
    <property type="match status" value="1"/>
</dbReference>
<evidence type="ECO:0000259" key="7">
    <source>
        <dbReference type="Pfam" id="PF08281"/>
    </source>
</evidence>
<dbReference type="InterPro" id="IPR036388">
    <property type="entry name" value="WH-like_DNA-bd_sf"/>
</dbReference>
<evidence type="ECO:0000313" key="8">
    <source>
        <dbReference type="EMBL" id="NGZ76807.1"/>
    </source>
</evidence>
<dbReference type="InterPro" id="IPR013249">
    <property type="entry name" value="RNA_pol_sigma70_r4_t2"/>
</dbReference>
<dbReference type="Proteomes" id="UP000800303">
    <property type="component" value="Unassembled WGS sequence"/>
</dbReference>
<feature type="domain" description="RNA polymerase sigma-70 region 2" evidence="6">
    <location>
        <begin position="25"/>
        <end position="91"/>
    </location>
</feature>
<keyword evidence="9" id="KW-1185">Reference proteome</keyword>
<dbReference type="NCBIfam" id="TIGR02937">
    <property type="entry name" value="sigma70-ECF"/>
    <property type="match status" value="1"/>
</dbReference>
<feature type="compositionally biased region" description="Basic and acidic residues" evidence="5">
    <location>
        <begin position="189"/>
        <end position="200"/>
    </location>
</feature>
<dbReference type="Gene3D" id="1.10.1740.10">
    <property type="match status" value="1"/>
</dbReference>
<keyword evidence="4" id="KW-0804">Transcription</keyword>
<dbReference type="InterPro" id="IPR007627">
    <property type="entry name" value="RNA_pol_sigma70_r2"/>
</dbReference>